<name>A0ABP9B9B1_9MICC</name>
<dbReference type="RefSeq" id="WP_237202120.1">
    <property type="nucleotide sequence ID" value="NZ_BAABKP010000001.1"/>
</dbReference>
<dbReference type="Pfam" id="PF11314">
    <property type="entry name" value="DUF3117"/>
    <property type="match status" value="1"/>
</dbReference>
<reference evidence="2" key="1">
    <citation type="journal article" date="2019" name="Int. J. Syst. Evol. Microbiol.">
        <title>The Global Catalogue of Microorganisms (GCM) 10K type strain sequencing project: providing services to taxonomists for standard genome sequencing and annotation.</title>
        <authorList>
            <consortium name="The Broad Institute Genomics Platform"/>
            <consortium name="The Broad Institute Genome Sequencing Center for Infectious Disease"/>
            <person name="Wu L."/>
            <person name="Ma J."/>
        </authorList>
    </citation>
    <scope>NUCLEOTIDE SEQUENCE [LARGE SCALE GENOMIC DNA]</scope>
    <source>
        <strain evidence="2">JCM 18541</strain>
    </source>
</reference>
<evidence type="ECO:0000313" key="1">
    <source>
        <dbReference type="EMBL" id="GAA4790979.1"/>
    </source>
</evidence>
<dbReference type="EMBL" id="BAABKP010000001">
    <property type="protein sequence ID" value="GAA4790979.1"/>
    <property type="molecule type" value="Genomic_DNA"/>
</dbReference>
<keyword evidence="2" id="KW-1185">Reference proteome</keyword>
<evidence type="ECO:0000313" key="2">
    <source>
        <dbReference type="Proteomes" id="UP001500187"/>
    </source>
</evidence>
<comment type="caution">
    <text evidence="1">The sequence shown here is derived from an EMBL/GenBank/DDBJ whole genome shotgun (WGS) entry which is preliminary data.</text>
</comment>
<protein>
    <submittedName>
        <fullName evidence="1">DUF3117 domain-containing protein</fullName>
    </submittedName>
</protein>
<dbReference type="InterPro" id="IPR021465">
    <property type="entry name" value="DUF3117"/>
</dbReference>
<dbReference type="Proteomes" id="UP001500187">
    <property type="component" value="Unassembled WGS sequence"/>
</dbReference>
<sequence length="53" mass="5823">MAAQKPRTGEGPLEIVREGRSIVMRIPVEGGGRLVLDLSEAEVEAIRECVEKF</sequence>
<accession>A0ABP9B9B1</accession>
<gene>
    <name evidence="1" type="ORF">GCM10023352_06290</name>
</gene>
<organism evidence="1 2">
    <name type="scientific">Rothia endophytica</name>
    <dbReference type="NCBI Taxonomy" id="1324766"/>
    <lineage>
        <taxon>Bacteria</taxon>
        <taxon>Bacillati</taxon>
        <taxon>Actinomycetota</taxon>
        <taxon>Actinomycetes</taxon>
        <taxon>Micrococcales</taxon>
        <taxon>Micrococcaceae</taxon>
        <taxon>Rothia</taxon>
    </lineage>
</organism>
<proteinExistence type="predicted"/>